<evidence type="ECO:0000313" key="1">
    <source>
        <dbReference type="EMBL" id="MFB9074024.1"/>
    </source>
</evidence>
<sequence length="41" mass="4543">MVPGWSRRPPEGSPWLARRMACMAARSMLMGWAGPAAVRFP</sequence>
<proteinExistence type="predicted"/>
<organism evidence="1 2">
    <name type="scientific">Citricoccus parietis</name>
    <dbReference type="NCBI Taxonomy" id="592307"/>
    <lineage>
        <taxon>Bacteria</taxon>
        <taxon>Bacillati</taxon>
        <taxon>Actinomycetota</taxon>
        <taxon>Actinomycetes</taxon>
        <taxon>Micrococcales</taxon>
        <taxon>Micrococcaceae</taxon>
        <taxon>Citricoccus</taxon>
    </lineage>
</organism>
<accession>A0ABV5G508</accession>
<dbReference type="EMBL" id="JBHMFI010000001">
    <property type="protein sequence ID" value="MFB9074024.1"/>
    <property type="molecule type" value="Genomic_DNA"/>
</dbReference>
<comment type="caution">
    <text evidence="1">The sequence shown here is derived from an EMBL/GenBank/DDBJ whole genome shotgun (WGS) entry which is preliminary data.</text>
</comment>
<reference evidence="1 2" key="1">
    <citation type="submission" date="2024-09" db="EMBL/GenBank/DDBJ databases">
        <authorList>
            <person name="Sun Q."/>
            <person name="Mori K."/>
        </authorList>
    </citation>
    <scope>NUCLEOTIDE SEQUENCE [LARGE SCALE GENOMIC DNA]</scope>
    <source>
        <strain evidence="1 2">CCM 7609</strain>
    </source>
</reference>
<protein>
    <submittedName>
        <fullName evidence="1">Uncharacterized protein</fullName>
    </submittedName>
</protein>
<name>A0ABV5G508_9MICC</name>
<evidence type="ECO:0000313" key="2">
    <source>
        <dbReference type="Proteomes" id="UP001589575"/>
    </source>
</evidence>
<dbReference type="Proteomes" id="UP001589575">
    <property type="component" value="Unassembled WGS sequence"/>
</dbReference>
<keyword evidence="2" id="KW-1185">Reference proteome</keyword>
<gene>
    <name evidence="1" type="ORF">ACFFX0_23645</name>
</gene>